<evidence type="ECO:0000313" key="4">
    <source>
        <dbReference type="Proteomes" id="UP001140011"/>
    </source>
</evidence>
<proteinExistence type="inferred from homology"/>
<dbReference type="GO" id="GO:0090522">
    <property type="term" value="P:vesicle tethering involved in exocytosis"/>
    <property type="evidence" value="ECO:0007669"/>
    <property type="project" value="UniProtKB-UniRule"/>
</dbReference>
<dbReference type="PANTHER" id="PTHR14146:SF0">
    <property type="entry name" value="EXOCYST COMPLEX COMPONENT 4"/>
    <property type="match status" value="1"/>
</dbReference>
<dbReference type="GO" id="GO:0015031">
    <property type="term" value="P:protein transport"/>
    <property type="evidence" value="ECO:0007669"/>
    <property type="project" value="UniProtKB-KW"/>
</dbReference>
<keyword evidence="3" id="KW-0378">Hydrolase</keyword>
<dbReference type="InterPro" id="IPR039682">
    <property type="entry name" value="Sec8/EXOC4"/>
</dbReference>
<keyword evidence="4" id="KW-1185">Reference proteome</keyword>
<dbReference type="GO" id="GO:0000145">
    <property type="term" value="C:exocyst"/>
    <property type="evidence" value="ECO:0007669"/>
    <property type="project" value="UniProtKB-UniRule"/>
</dbReference>
<evidence type="ECO:0000256" key="1">
    <source>
        <dbReference type="RuleBase" id="RU367079"/>
    </source>
</evidence>
<gene>
    <name evidence="3" type="primary">SEC8_1</name>
    <name evidence="3" type="ORF">GGI19_001018</name>
</gene>
<dbReference type="GO" id="GO:0006612">
    <property type="term" value="P:protein targeting to membrane"/>
    <property type="evidence" value="ECO:0007669"/>
    <property type="project" value="UniProtKB-UniRule"/>
</dbReference>
<accession>A0A9W8LD75</accession>
<evidence type="ECO:0000256" key="2">
    <source>
        <dbReference type="SAM" id="MobiDB-lite"/>
    </source>
</evidence>
<dbReference type="Proteomes" id="UP001140011">
    <property type="component" value="Unassembled WGS sequence"/>
</dbReference>
<protein>
    <recommendedName>
        <fullName evidence="1">Exocyst complex component Sec8</fullName>
    </recommendedName>
</protein>
<reference evidence="3" key="1">
    <citation type="submission" date="2022-07" db="EMBL/GenBank/DDBJ databases">
        <title>Phylogenomic reconstructions and comparative analyses of Kickxellomycotina fungi.</title>
        <authorList>
            <person name="Reynolds N.K."/>
            <person name="Stajich J.E."/>
            <person name="Barry K."/>
            <person name="Grigoriev I.V."/>
            <person name="Crous P."/>
            <person name="Smith M.E."/>
        </authorList>
    </citation>
    <scope>NUCLEOTIDE SEQUENCE</scope>
    <source>
        <strain evidence="3">BCRC 34297</strain>
    </source>
</reference>
<keyword evidence="1" id="KW-0653">Protein transport</keyword>
<comment type="similarity">
    <text evidence="1">Belongs to the SEC8 family.</text>
</comment>
<name>A0A9W8LD75_9FUNG</name>
<comment type="function">
    <text evidence="1">Component of the exocyst complex involved in the docking of exocytic vesicles with fusion sites on the plasma membrane.</text>
</comment>
<dbReference type="OrthoDB" id="272977at2759"/>
<evidence type="ECO:0000313" key="3">
    <source>
        <dbReference type="EMBL" id="KAJ2756239.1"/>
    </source>
</evidence>
<keyword evidence="1" id="KW-0813">Transport</keyword>
<dbReference type="AlphaFoldDB" id="A0A9W8LD75"/>
<keyword evidence="1" id="KW-0268">Exocytosis</keyword>
<dbReference type="GO" id="GO:0004177">
    <property type="term" value="F:aminopeptidase activity"/>
    <property type="evidence" value="ECO:0007669"/>
    <property type="project" value="UniProtKB-KW"/>
</dbReference>
<feature type="region of interest" description="Disordered" evidence="2">
    <location>
        <begin position="223"/>
        <end position="243"/>
    </location>
</feature>
<dbReference type="EMBL" id="JANBUH010000032">
    <property type="protein sequence ID" value="KAJ2756239.1"/>
    <property type="molecule type" value="Genomic_DNA"/>
</dbReference>
<sequence length="243" mass="26826">MDNFTVRVHGALHNKCIANGTLSYTLRTNKSTRSTPHDQSLYAAFSNSRALLLSQPDQYIQALNADISTIEEKMESCLPADRLNLVFGGISVLMAHILIANTRYIRHFNDVGNRKMVRNILALQQNLTNIALPEESGLDKARGFYEMYDLGADGILKHIAEHGAAFSFDNYRRMMDFIYSGSGQTGDLGAGRAASLTEARQSDQYETHVRRLRELLSQAQPVQAGPAVAAQRPASARAPNIMA</sequence>
<dbReference type="GO" id="GO:0006893">
    <property type="term" value="P:Golgi to plasma membrane transport"/>
    <property type="evidence" value="ECO:0007669"/>
    <property type="project" value="TreeGrafter"/>
</dbReference>
<comment type="caution">
    <text evidence="3">The sequence shown here is derived from an EMBL/GenBank/DDBJ whole genome shotgun (WGS) entry which is preliminary data.</text>
</comment>
<keyword evidence="3" id="KW-0645">Protease</keyword>
<organism evidence="3 4">
    <name type="scientific">Coemansia pectinata</name>
    <dbReference type="NCBI Taxonomy" id="1052879"/>
    <lineage>
        <taxon>Eukaryota</taxon>
        <taxon>Fungi</taxon>
        <taxon>Fungi incertae sedis</taxon>
        <taxon>Zoopagomycota</taxon>
        <taxon>Kickxellomycotina</taxon>
        <taxon>Kickxellomycetes</taxon>
        <taxon>Kickxellales</taxon>
        <taxon>Kickxellaceae</taxon>
        <taxon>Coemansia</taxon>
    </lineage>
</organism>
<keyword evidence="3" id="KW-0031">Aminopeptidase</keyword>
<dbReference type="PANTHER" id="PTHR14146">
    <property type="entry name" value="EXOCYST COMPLEX COMPONENT 4"/>
    <property type="match status" value="1"/>
</dbReference>